<dbReference type="Gramene" id="Manes.14G043400.1.v8.1">
    <property type="protein sequence ID" value="Manes.14G043400.1.v8.1.CDS.1"/>
    <property type="gene ID" value="Manes.14G043400.v8.1"/>
</dbReference>
<comment type="caution">
    <text evidence="3">The sequence shown here is derived from an EMBL/GenBank/DDBJ whole genome shotgun (WGS) entry which is preliminary data.</text>
</comment>
<reference evidence="4" key="1">
    <citation type="journal article" date="2016" name="Nat. Biotechnol.">
        <title>Sequencing wild and cultivated cassava and related species reveals extensive interspecific hybridization and genetic diversity.</title>
        <authorList>
            <person name="Bredeson J.V."/>
            <person name="Lyons J.B."/>
            <person name="Prochnik S.E."/>
            <person name="Wu G.A."/>
            <person name="Ha C.M."/>
            <person name="Edsinger-Gonzales E."/>
            <person name="Grimwood J."/>
            <person name="Schmutz J."/>
            <person name="Rabbi I.Y."/>
            <person name="Egesi C."/>
            <person name="Nauluvula P."/>
            <person name="Lebot V."/>
            <person name="Ndunguru J."/>
            <person name="Mkamilo G."/>
            <person name="Bart R.S."/>
            <person name="Setter T.L."/>
            <person name="Gleadow R.M."/>
            <person name="Kulakow P."/>
            <person name="Ferguson M.E."/>
            <person name="Rounsley S."/>
            <person name="Rokhsar D.S."/>
        </authorList>
    </citation>
    <scope>NUCLEOTIDE SEQUENCE [LARGE SCALE GENOMIC DNA]</scope>
    <source>
        <strain evidence="4">cv. AM560-2</strain>
    </source>
</reference>
<dbReference type="AlphaFoldDB" id="A0A2C9UIW4"/>
<sequence length="622" mass="70211">MRSLPSALKTWNQNVPKVLLPLSLLSNPNKCFSEFIKHPSHFNCILSYAIASGLYKDPFISSKLLYYSFSICRNLSFSRSLFFQIQNPNIFAYNFMIKAHSQSSTPIESIILYNLMLRNGIFPDNYTFPFILKACGHLLLLNKGQEVHALSLKLGLEYDIFVQNSLISMYSSCRKIEIARGVFYLVPIFIRDVVSWNSMMSGYVQCDCSGEALKLFGNLLGENCARFDEVTLINALTASGRMGFLDLGKELHGLIIVNSFVLDVFLGSSLIDMYAKCGKMEDARKVFAKIPDRNLVCWTSMIVGYVRLDMFKEAIELFREIQLAKVVADAALAASVISACGHMGALEQGRWLHAYCERNGIDMNLSVRNALIDMYSKCGEIEKACQIFNEMVNRDVFSWTSMISGLAMNGKSDEALDLFAQMEMSSDVKPNEVTFLGVLSACSHGGFVVKGFHYFKAMSLIHHIKPRIEHYGCMVDLLGRANLMVEAENFIRAMPVEPDVVTWRSLLFACRSHGNAELAELAINKIEELEPRRSEAHVLLSHVYASASRWGDVNKVRKCMARQKIQKNPGCSFVEINGLVHEFFAEDKSYNQINVLYETNMQIHKVLQSEGLESDLLDHQQQ</sequence>
<dbReference type="InterPro" id="IPR046960">
    <property type="entry name" value="PPR_At4g14850-like_plant"/>
</dbReference>
<feature type="repeat" description="PPR" evidence="2">
    <location>
        <begin position="192"/>
        <end position="226"/>
    </location>
</feature>
<dbReference type="FunFam" id="1.25.40.10:FF:000427">
    <property type="entry name" value="Pentatricopeptide repeat-containing protein chloroplastic"/>
    <property type="match status" value="1"/>
</dbReference>
<dbReference type="GO" id="GO:0003723">
    <property type="term" value="F:RNA binding"/>
    <property type="evidence" value="ECO:0007669"/>
    <property type="project" value="InterPro"/>
</dbReference>
<feature type="repeat" description="PPR" evidence="2">
    <location>
        <begin position="294"/>
        <end position="328"/>
    </location>
</feature>
<dbReference type="InterPro" id="IPR046848">
    <property type="entry name" value="E_motif"/>
</dbReference>
<dbReference type="Pfam" id="PF13041">
    <property type="entry name" value="PPR_2"/>
    <property type="match status" value="2"/>
</dbReference>
<proteinExistence type="predicted"/>
<dbReference type="InterPro" id="IPR002885">
    <property type="entry name" value="PPR_rpt"/>
</dbReference>
<dbReference type="Pfam" id="PF20431">
    <property type="entry name" value="E_motif"/>
    <property type="match status" value="1"/>
</dbReference>
<protein>
    <recommendedName>
        <fullName evidence="5">Pentacotripeptide-repeat region of PRORP domain-containing protein</fullName>
    </recommendedName>
</protein>
<keyword evidence="1" id="KW-0677">Repeat</keyword>
<dbReference type="Gene3D" id="1.25.40.10">
    <property type="entry name" value="Tetratricopeptide repeat domain"/>
    <property type="match status" value="4"/>
</dbReference>
<dbReference type="FunFam" id="1.25.40.10:FF:000989">
    <property type="entry name" value="Pentatricopeptide repeat-containing protein At1g31430"/>
    <property type="match status" value="1"/>
</dbReference>
<dbReference type="Pfam" id="PF01535">
    <property type="entry name" value="PPR"/>
    <property type="match status" value="3"/>
</dbReference>
<gene>
    <name evidence="3" type="ORF">MANES_14G043400v8</name>
</gene>
<dbReference type="SUPFAM" id="SSF48452">
    <property type="entry name" value="TPR-like"/>
    <property type="match status" value="1"/>
</dbReference>
<dbReference type="NCBIfam" id="TIGR00756">
    <property type="entry name" value="PPR"/>
    <property type="match status" value="4"/>
</dbReference>
<evidence type="ECO:0000313" key="4">
    <source>
        <dbReference type="Proteomes" id="UP000091857"/>
    </source>
</evidence>
<dbReference type="EMBL" id="CM004400">
    <property type="protein sequence ID" value="OAY30594.1"/>
    <property type="molecule type" value="Genomic_DNA"/>
</dbReference>
<dbReference type="PROSITE" id="PS51375">
    <property type="entry name" value="PPR"/>
    <property type="match status" value="6"/>
</dbReference>
<accession>A0A2C9UIW4</accession>
<dbReference type="PANTHER" id="PTHR47926">
    <property type="entry name" value="PENTATRICOPEPTIDE REPEAT-CONTAINING PROTEIN"/>
    <property type="match status" value="1"/>
</dbReference>
<evidence type="ECO:0000256" key="1">
    <source>
        <dbReference type="ARBA" id="ARBA00022737"/>
    </source>
</evidence>
<feature type="repeat" description="PPR" evidence="2">
    <location>
        <begin position="89"/>
        <end position="123"/>
    </location>
</feature>
<name>A0A2C9UIW4_MANES</name>
<organism evidence="3 4">
    <name type="scientific">Manihot esculenta</name>
    <name type="common">Cassava</name>
    <name type="synonym">Jatropha manihot</name>
    <dbReference type="NCBI Taxonomy" id="3983"/>
    <lineage>
        <taxon>Eukaryota</taxon>
        <taxon>Viridiplantae</taxon>
        <taxon>Streptophyta</taxon>
        <taxon>Embryophyta</taxon>
        <taxon>Tracheophyta</taxon>
        <taxon>Spermatophyta</taxon>
        <taxon>Magnoliopsida</taxon>
        <taxon>eudicotyledons</taxon>
        <taxon>Gunneridae</taxon>
        <taxon>Pentapetalae</taxon>
        <taxon>rosids</taxon>
        <taxon>fabids</taxon>
        <taxon>Malpighiales</taxon>
        <taxon>Euphorbiaceae</taxon>
        <taxon>Crotonoideae</taxon>
        <taxon>Manihoteae</taxon>
        <taxon>Manihot</taxon>
    </lineage>
</organism>
<feature type="repeat" description="PPR" evidence="2">
    <location>
        <begin position="263"/>
        <end position="293"/>
    </location>
</feature>
<dbReference type="GO" id="GO:0009451">
    <property type="term" value="P:RNA modification"/>
    <property type="evidence" value="ECO:0007669"/>
    <property type="project" value="InterPro"/>
</dbReference>
<feature type="repeat" description="PPR" evidence="2">
    <location>
        <begin position="364"/>
        <end position="394"/>
    </location>
</feature>
<evidence type="ECO:0000313" key="3">
    <source>
        <dbReference type="EMBL" id="OAY30594.1"/>
    </source>
</evidence>
<dbReference type="OrthoDB" id="185373at2759"/>
<dbReference type="Proteomes" id="UP000091857">
    <property type="component" value="Chromosome 14"/>
</dbReference>
<feature type="repeat" description="PPR" evidence="2">
    <location>
        <begin position="395"/>
        <end position="430"/>
    </location>
</feature>
<dbReference type="PANTHER" id="PTHR47926:SF345">
    <property type="entry name" value="(WILD MALAYSIAN BANANA) HYPOTHETICAL PROTEIN"/>
    <property type="match status" value="1"/>
</dbReference>
<evidence type="ECO:0000256" key="2">
    <source>
        <dbReference type="PROSITE-ProRule" id="PRU00708"/>
    </source>
</evidence>
<keyword evidence="4" id="KW-1185">Reference proteome</keyword>
<dbReference type="FunFam" id="1.25.40.10:FF:000073">
    <property type="entry name" value="Pentatricopeptide repeat-containing protein chloroplastic"/>
    <property type="match status" value="1"/>
</dbReference>
<dbReference type="InterPro" id="IPR011990">
    <property type="entry name" value="TPR-like_helical_dom_sf"/>
</dbReference>
<evidence type="ECO:0008006" key="5">
    <source>
        <dbReference type="Google" id="ProtNLM"/>
    </source>
</evidence>